<protein>
    <submittedName>
        <fullName evidence="2">Endonuclease YncB(Thermonuclease family)</fullName>
    </submittedName>
</protein>
<sequence>MARNLYDVDDRQASGSDAWLQEREDRRTGIVPMGTLIVALLLAGALAWVLKDLLPGSRQPGADLSIRVSETFTPCGDDMSTSCLISANEFMLSGKSYRIADISVPSLTNPQCPAEARLADQSRRAMLSMMNGGAFEARKDPTESDSRARILLRDNVSLGSVLIAKGLARSWSPAPVDWCEGA</sequence>
<gene>
    <name evidence="2" type="ORF">GGR44_000752</name>
</gene>
<keyword evidence="1" id="KW-0472">Membrane</keyword>
<keyword evidence="1" id="KW-0812">Transmembrane</keyword>
<evidence type="ECO:0000313" key="3">
    <source>
        <dbReference type="Proteomes" id="UP000552757"/>
    </source>
</evidence>
<keyword evidence="3" id="KW-1185">Reference proteome</keyword>
<organism evidence="2 3">
    <name type="scientific">Sphingobium fontiphilum</name>
    <dbReference type="NCBI Taxonomy" id="944425"/>
    <lineage>
        <taxon>Bacteria</taxon>
        <taxon>Pseudomonadati</taxon>
        <taxon>Pseudomonadota</taxon>
        <taxon>Alphaproteobacteria</taxon>
        <taxon>Sphingomonadales</taxon>
        <taxon>Sphingomonadaceae</taxon>
        <taxon>Sphingobium</taxon>
    </lineage>
</organism>
<dbReference type="GO" id="GO:0004519">
    <property type="term" value="F:endonuclease activity"/>
    <property type="evidence" value="ECO:0007669"/>
    <property type="project" value="UniProtKB-KW"/>
</dbReference>
<name>A0A7W6GMF5_9SPHN</name>
<comment type="caution">
    <text evidence="2">The sequence shown here is derived from an EMBL/GenBank/DDBJ whole genome shotgun (WGS) entry which is preliminary data.</text>
</comment>
<proteinExistence type="predicted"/>
<keyword evidence="2" id="KW-0378">Hydrolase</keyword>
<evidence type="ECO:0000256" key="1">
    <source>
        <dbReference type="SAM" id="Phobius"/>
    </source>
</evidence>
<keyword evidence="1" id="KW-1133">Transmembrane helix</keyword>
<dbReference type="EMBL" id="JACIEB010000001">
    <property type="protein sequence ID" value="MBB3981121.1"/>
    <property type="molecule type" value="Genomic_DNA"/>
</dbReference>
<dbReference type="InterPro" id="IPR035437">
    <property type="entry name" value="SNase_OB-fold_sf"/>
</dbReference>
<dbReference type="AlphaFoldDB" id="A0A7W6GMF5"/>
<accession>A0A7W6GMF5</accession>
<evidence type="ECO:0000313" key="2">
    <source>
        <dbReference type="EMBL" id="MBB3981121.1"/>
    </source>
</evidence>
<reference evidence="2 3" key="1">
    <citation type="submission" date="2020-08" db="EMBL/GenBank/DDBJ databases">
        <title>Genomic Encyclopedia of Type Strains, Phase IV (KMG-IV): sequencing the most valuable type-strain genomes for metagenomic binning, comparative biology and taxonomic classification.</title>
        <authorList>
            <person name="Goeker M."/>
        </authorList>
    </citation>
    <scope>NUCLEOTIDE SEQUENCE [LARGE SCALE GENOMIC DNA]</scope>
    <source>
        <strain evidence="2 3">DSM 29348</strain>
    </source>
</reference>
<keyword evidence="2" id="KW-0255">Endonuclease</keyword>
<dbReference type="Proteomes" id="UP000552757">
    <property type="component" value="Unassembled WGS sequence"/>
</dbReference>
<dbReference type="SUPFAM" id="SSF50199">
    <property type="entry name" value="Staphylococcal nuclease"/>
    <property type="match status" value="1"/>
</dbReference>
<keyword evidence="2" id="KW-0540">Nuclease</keyword>
<dbReference type="RefSeq" id="WP_183954076.1">
    <property type="nucleotide sequence ID" value="NZ_JACIEB010000001.1"/>
</dbReference>
<feature type="transmembrane region" description="Helical" evidence="1">
    <location>
        <begin position="29"/>
        <end position="50"/>
    </location>
</feature>